<dbReference type="PROSITE" id="PS00615">
    <property type="entry name" value="C_TYPE_LECTIN_1"/>
    <property type="match status" value="3"/>
</dbReference>
<dbReference type="EMBL" id="JAOPHQ010002645">
    <property type="protein sequence ID" value="KAK0146016.1"/>
    <property type="molecule type" value="Genomic_DNA"/>
</dbReference>
<feature type="domain" description="Ig-like" evidence="4">
    <location>
        <begin position="242"/>
        <end position="345"/>
    </location>
</feature>
<feature type="domain" description="Ig-like" evidence="4">
    <location>
        <begin position="811"/>
        <end position="902"/>
    </location>
</feature>
<evidence type="ECO:0000256" key="2">
    <source>
        <dbReference type="ARBA" id="ARBA00023157"/>
    </source>
</evidence>
<accession>A0AA47P0M6</accession>
<organism evidence="5 6">
    <name type="scientific">Merluccius polli</name>
    <name type="common">Benguela hake</name>
    <name type="synonym">Merluccius cadenati</name>
    <dbReference type="NCBI Taxonomy" id="89951"/>
    <lineage>
        <taxon>Eukaryota</taxon>
        <taxon>Metazoa</taxon>
        <taxon>Chordata</taxon>
        <taxon>Craniata</taxon>
        <taxon>Vertebrata</taxon>
        <taxon>Euteleostomi</taxon>
        <taxon>Actinopterygii</taxon>
        <taxon>Neopterygii</taxon>
        <taxon>Teleostei</taxon>
        <taxon>Neoteleostei</taxon>
        <taxon>Acanthomorphata</taxon>
        <taxon>Zeiogadaria</taxon>
        <taxon>Gadariae</taxon>
        <taxon>Gadiformes</taxon>
        <taxon>Gadoidei</taxon>
        <taxon>Merlucciidae</taxon>
        <taxon>Merluccius</taxon>
    </lineage>
</organism>
<feature type="domain" description="C-type lectin" evidence="3">
    <location>
        <begin position="914"/>
        <end position="1048"/>
    </location>
</feature>
<dbReference type="InterPro" id="IPR018378">
    <property type="entry name" value="C-type_lectin_CS"/>
</dbReference>
<evidence type="ECO:0000259" key="3">
    <source>
        <dbReference type="PROSITE" id="PS50041"/>
    </source>
</evidence>
<dbReference type="InterPro" id="IPR033989">
    <property type="entry name" value="CD209-like_CTLD"/>
</dbReference>
<dbReference type="InterPro" id="IPR001304">
    <property type="entry name" value="C-type_lectin-like"/>
</dbReference>
<dbReference type="SUPFAM" id="SSF48726">
    <property type="entry name" value="Immunoglobulin"/>
    <property type="match status" value="5"/>
</dbReference>
<dbReference type="PROSITE" id="PS50835">
    <property type="entry name" value="IG_LIKE"/>
    <property type="match status" value="5"/>
</dbReference>
<keyword evidence="6" id="KW-1185">Reference proteome</keyword>
<evidence type="ECO:0000313" key="6">
    <source>
        <dbReference type="Proteomes" id="UP001174136"/>
    </source>
</evidence>
<dbReference type="InterPro" id="IPR013098">
    <property type="entry name" value="Ig_I-set"/>
</dbReference>
<dbReference type="SMART" id="SM00034">
    <property type="entry name" value="CLECT"/>
    <property type="match status" value="5"/>
</dbReference>
<dbReference type="InterPro" id="IPR036179">
    <property type="entry name" value="Ig-like_dom_sf"/>
</dbReference>
<keyword evidence="1" id="KW-0430">Lectin</keyword>
<dbReference type="AlphaFoldDB" id="A0AA47P0M6"/>
<name>A0AA47P0M6_MERPO</name>
<dbReference type="PANTHER" id="PTHR22803">
    <property type="entry name" value="MANNOSE, PHOSPHOLIPASE, LECTIN RECEPTOR RELATED"/>
    <property type="match status" value="1"/>
</dbReference>
<evidence type="ECO:0000256" key="1">
    <source>
        <dbReference type="ARBA" id="ARBA00022734"/>
    </source>
</evidence>
<dbReference type="Proteomes" id="UP001174136">
    <property type="component" value="Unassembled WGS sequence"/>
</dbReference>
<dbReference type="InterPro" id="IPR007110">
    <property type="entry name" value="Ig-like_dom"/>
</dbReference>
<dbReference type="InterPro" id="IPR016186">
    <property type="entry name" value="C-type_lectin-like/link_sf"/>
</dbReference>
<dbReference type="CDD" id="cd03590">
    <property type="entry name" value="CLECT_DC-SIGN_like"/>
    <property type="match status" value="4"/>
</dbReference>
<evidence type="ECO:0000313" key="5">
    <source>
        <dbReference type="EMBL" id="KAK0146016.1"/>
    </source>
</evidence>
<dbReference type="SUPFAM" id="SSF56436">
    <property type="entry name" value="C-type lectin-like"/>
    <property type="match status" value="5"/>
</dbReference>
<dbReference type="InterPro" id="IPR003599">
    <property type="entry name" value="Ig_sub"/>
</dbReference>
<dbReference type="Gene3D" id="2.60.40.10">
    <property type="entry name" value="Immunoglobulins"/>
    <property type="match status" value="5"/>
</dbReference>
<evidence type="ECO:0000259" key="4">
    <source>
        <dbReference type="PROSITE" id="PS50835"/>
    </source>
</evidence>
<feature type="domain" description="C-type lectin" evidence="3">
    <location>
        <begin position="659"/>
        <end position="789"/>
    </location>
</feature>
<sequence length="1248" mass="142379">MGDTARFSCRARGKPEPTIEWLHNDRPLKRDRTDDQSEPAVWMDGGDLVIRGVRSGVETVRCVANNRAGTARSHTVKLYVHGKIWTWSGLYCDLLHKPCSYVTLSFGLLCILQATLNISLRLCDLTRRRWLYYNHRLYFISTTKRNWTDSRDYCLQRDADLVVINSREEQEFVSELGGYFWIGLSKRDPEGTWKWVDGTNMTSSSWGPDQPDDNDGAEDCVAVRGDGWHDERCDRLKSWICEKVVVLDHLEAELNKEDSPSTKTVSVGKTAHFSCRAMGKPKPTIEWLHNDRPLKRDRTDNQSEPAVWMDMGDLVIRGVRSGVETVRCVANSSAGTASSDTGKLYVYDRRPDDWLYFNHSLYFISTTERNWTASRDYCLQRDADLIVINSREEEEFVSVLRGDHWIGLSKRDPEGTWKWVDGTNMTSSSWGPDQIDDEYGAQDCVEVRWNGWNDERCNRLNYWICEKVVVLSLCRSTGGRLIPVVQQRSLISSSFLLFSDAGGGGGGGRRGGPPIFIYSPSSKTVSMGDTARFSCRAMGKPEPTIEWLHNDRPLKRDRTDDQSESAVWMDGGELVIRGVRSGEETVRCVANNRAGTARSDPAELIVYGKIWTWSGLYCDLLHKPCSYVTLSFGLLCILQATLNISLRLCDFSRLGWLYFNHRLYFISTTERNWTDSRDYCLQRDADLIVINSKEEQLCCHDNRYYYYSKQEFVSVLGGYHWIGLSERDTKGTWKWVDGTNMTSSFWGDDEPNDDGPEDCVAAQGKGWLDEQWGRWFDEQCNRLNSWICEKVVVVDHLEAELNKEVMRVEAPVFIYSPSSKTVSVGDTARFSCYAMGKPKPTIEWLHNDRPLKRDRTDDQSEPAVWVDGGYLVIRGVRSGEETVRCVANNSAGTASSDTAKLYVYDLRPDGWMYFNHSLYFISTTERNWTASRDDCLQRDADLVVINSREEEEFVNRLGVHYWIGLSKRDPEGTWKWVDGTNMTSSSISSQRVTECYHLNTVLHFLFFLLFSSWGEGQPDDDGVEDCVVVRWGSWNDERCDKLNSWILMRGGEAPVFIYSPSSETVSVGDTARFSCYASGKPEPTIEWLHNDRPLKRDRTDNQSEPAVWMDGGDLVIRGVRSGVETVRCVAKNRAGTASSHTAKLYVYGKIWTWSGFYCDLLHKILLAYYLKQEFVSVLRGDHWIGLSERDPEGTWKWVDGTIMTSSSWAPGQPDDYGGAADCVEVRGNGWNDVPCDRLNSWICEKVVD</sequence>
<feature type="domain" description="C-type lectin" evidence="3">
    <location>
        <begin position="133"/>
        <end position="242"/>
    </location>
</feature>
<keyword evidence="2" id="KW-1015">Disulfide bond</keyword>
<dbReference type="GO" id="GO:0030246">
    <property type="term" value="F:carbohydrate binding"/>
    <property type="evidence" value="ECO:0007669"/>
    <property type="project" value="UniProtKB-KW"/>
</dbReference>
<feature type="domain" description="C-type lectin" evidence="3">
    <location>
        <begin position="357"/>
        <end position="466"/>
    </location>
</feature>
<dbReference type="InterPro" id="IPR050111">
    <property type="entry name" value="C-type_lectin/snaclec_domain"/>
</dbReference>
<dbReference type="InterPro" id="IPR013783">
    <property type="entry name" value="Ig-like_fold"/>
</dbReference>
<dbReference type="Pfam" id="PF00059">
    <property type="entry name" value="Lectin_C"/>
    <property type="match status" value="5"/>
</dbReference>
<gene>
    <name evidence="5" type="primary">CLEC4M_3</name>
    <name evidence="5" type="ORF">N1851_014724</name>
</gene>
<dbReference type="Pfam" id="PF07679">
    <property type="entry name" value="I-set"/>
    <property type="match status" value="5"/>
</dbReference>
<comment type="caution">
    <text evidence="5">The sequence shown here is derived from an EMBL/GenBank/DDBJ whole genome shotgun (WGS) entry which is preliminary data.</text>
</comment>
<proteinExistence type="predicted"/>
<reference evidence="5" key="1">
    <citation type="journal article" date="2023" name="Front. Mar. Sci.">
        <title>A new Merluccius polli reference genome to investigate the effects of global change in West African waters.</title>
        <authorList>
            <person name="Mateo J.L."/>
            <person name="Blanco-Fernandez C."/>
            <person name="Garcia-Vazquez E."/>
            <person name="Machado-Schiaffino G."/>
        </authorList>
    </citation>
    <scope>NUCLEOTIDE SEQUENCE</scope>
    <source>
        <strain evidence="5">C29</strain>
        <tissue evidence="5">Fin</tissue>
    </source>
</reference>
<feature type="domain" description="Ig-like" evidence="4">
    <location>
        <begin position="1054"/>
        <end position="1145"/>
    </location>
</feature>
<protein>
    <submittedName>
        <fullName evidence="5">C-type lectin domain family 4 member M</fullName>
    </submittedName>
</protein>
<feature type="domain" description="Ig-like" evidence="4">
    <location>
        <begin position="1"/>
        <end position="77"/>
    </location>
</feature>
<dbReference type="Gene3D" id="3.10.100.10">
    <property type="entry name" value="Mannose-Binding Protein A, subunit A"/>
    <property type="match status" value="5"/>
</dbReference>
<dbReference type="InterPro" id="IPR003598">
    <property type="entry name" value="Ig_sub2"/>
</dbReference>
<dbReference type="SMART" id="SM00408">
    <property type="entry name" value="IGc2"/>
    <property type="match status" value="5"/>
</dbReference>
<feature type="domain" description="Ig-like" evidence="4">
    <location>
        <begin position="513"/>
        <end position="605"/>
    </location>
</feature>
<dbReference type="InterPro" id="IPR016187">
    <property type="entry name" value="CTDL_fold"/>
</dbReference>
<dbReference type="PROSITE" id="PS50041">
    <property type="entry name" value="C_TYPE_LECTIN_2"/>
    <property type="match status" value="5"/>
</dbReference>
<dbReference type="SMART" id="SM00409">
    <property type="entry name" value="IG"/>
    <property type="match status" value="5"/>
</dbReference>
<feature type="domain" description="C-type lectin" evidence="3">
    <location>
        <begin position="1140"/>
        <end position="1244"/>
    </location>
</feature>